<evidence type="ECO:0000313" key="5">
    <source>
        <dbReference type="Proteomes" id="UP000008810"/>
    </source>
</evidence>
<reference evidence="3" key="2">
    <citation type="submission" date="2017-06" db="EMBL/GenBank/DDBJ databases">
        <title>WGS assembly of Brachypodium distachyon.</title>
        <authorList>
            <consortium name="The International Brachypodium Initiative"/>
            <person name="Lucas S."/>
            <person name="Harmon-Smith M."/>
            <person name="Lail K."/>
            <person name="Tice H."/>
            <person name="Grimwood J."/>
            <person name="Bruce D."/>
            <person name="Barry K."/>
            <person name="Shu S."/>
            <person name="Lindquist E."/>
            <person name="Wang M."/>
            <person name="Pitluck S."/>
            <person name="Vogel J.P."/>
            <person name="Garvin D.F."/>
            <person name="Mockler T.C."/>
            <person name="Schmutz J."/>
            <person name="Rokhsar D."/>
            <person name="Bevan M.W."/>
        </authorList>
    </citation>
    <scope>NUCLEOTIDE SEQUENCE</scope>
    <source>
        <strain evidence="3">Bd21</strain>
    </source>
</reference>
<dbReference type="PANTHER" id="PTHR47865:SF1">
    <property type="entry name" value="OS08G0106700 PROTEIN"/>
    <property type="match status" value="1"/>
</dbReference>
<gene>
    <name evidence="4" type="primary">LOC104581507</name>
    <name evidence="3" type="ORF">BRADI_1g03283v3</name>
</gene>
<reference evidence="3 4" key="1">
    <citation type="journal article" date="2010" name="Nature">
        <title>Genome sequencing and analysis of the model grass Brachypodium distachyon.</title>
        <authorList>
            <consortium name="International Brachypodium Initiative"/>
        </authorList>
    </citation>
    <scope>NUCLEOTIDE SEQUENCE [LARGE SCALE GENOMIC DNA]</scope>
    <source>
        <strain evidence="3">Bd21</strain>
        <strain evidence="4">cv. Bd21</strain>
    </source>
</reference>
<organism evidence="3">
    <name type="scientific">Brachypodium distachyon</name>
    <name type="common">Purple false brome</name>
    <name type="synonym">Trachynia distachya</name>
    <dbReference type="NCBI Taxonomy" id="15368"/>
    <lineage>
        <taxon>Eukaryota</taxon>
        <taxon>Viridiplantae</taxon>
        <taxon>Streptophyta</taxon>
        <taxon>Embryophyta</taxon>
        <taxon>Tracheophyta</taxon>
        <taxon>Spermatophyta</taxon>
        <taxon>Magnoliopsida</taxon>
        <taxon>Liliopsida</taxon>
        <taxon>Poales</taxon>
        <taxon>Poaceae</taxon>
        <taxon>BOP clade</taxon>
        <taxon>Pooideae</taxon>
        <taxon>Stipodae</taxon>
        <taxon>Brachypodieae</taxon>
        <taxon>Brachypodium</taxon>
    </lineage>
</organism>
<keyword evidence="2" id="KW-0472">Membrane</keyword>
<keyword evidence="5" id="KW-1185">Reference proteome</keyword>
<reference evidence="4" key="3">
    <citation type="submission" date="2018-08" db="UniProtKB">
        <authorList>
            <consortium name="EnsemblPlants"/>
        </authorList>
    </citation>
    <scope>IDENTIFICATION</scope>
    <source>
        <strain evidence="4">cv. Bd21</strain>
    </source>
</reference>
<keyword evidence="2" id="KW-0812">Transmembrane</keyword>
<evidence type="ECO:0000256" key="1">
    <source>
        <dbReference type="SAM" id="MobiDB-lite"/>
    </source>
</evidence>
<feature type="compositionally biased region" description="Acidic residues" evidence="1">
    <location>
        <begin position="36"/>
        <end position="45"/>
    </location>
</feature>
<dbReference type="Gramene" id="KQK12370">
    <property type="protein sequence ID" value="KQK12370"/>
    <property type="gene ID" value="BRADI_1g03283v3"/>
</dbReference>
<feature type="compositionally biased region" description="Polar residues" evidence="1">
    <location>
        <begin position="52"/>
        <end position="62"/>
    </location>
</feature>
<name>A0A0Q3RGI8_BRADI</name>
<dbReference type="OrthoDB" id="719620at2759"/>
<dbReference type="KEGG" id="bdi:104581507"/>
<dbReference type="RefSeq" id="XP_010227455.1">
    <property type="nucleotide sequence ID" value="XM_010229153.3"/>
</dbReference>
<feature type="transmembrane region" description="Helical" evidence="2">
    <location>
        <begin position="6"/>
        <end position="25"/>
    </location>
</feature>
<dbReference type="EMBL" id="CM000880">
    <property type="protein sequence ID" value="KQK12370.1"/>
    <property type="molecule type" value="Genomic_DNA"/>
</dbReference>
<dbReference type="AlphaFoldDB" id="A0A0Q3RGI8"/>
<evidence type="ECO:0000256" key="2">
    <source>
        <dbReference type="SAM" id="Phobius"/>
    </source>
</evidence>
<evidence type="ECO:0000313" key="3">
    <source>
        <dbReference type="EMBL" id="KQK12370.1"/>
    </source>
</evidence>
<dbReference type="GeneID" id="104581507"/>
<dbReference type="EnsemblPlants" id="KQK12370">
    <property type="protein sequence ID" value="KQK12370"/>
    <property type="gene ID" value="BRADI_1g03283v3"/>
</dbReference>
<keyword evidence="2" id="KW-1133">Transmembrane helix</keyword>
<feature type="region of interest" description="Disordered" evidence="1">
    <location>
        <begin position="32"/>
        <end position="116"/>
    </location>
</feature>
<protein>
    <submittedName>
        <fullName evidence="3 4">Uncharacterized protein</fullName>
    </submittedName>
</protein>
<accession>A0A0Q3RGI8</accession>
<evidence type="ECO:0000313" key="4">
    <source>
        <dbReference type="EnsemblPlants" id="KQK12370"/>
    </source>
</evidence>
<dbReference type="PANTHER" id="PTHR47865">
    <property type="entry name" value="OS05G0580550 PROTEIN"/>
    <property type="match status" value="1"/>
</dbReference>
<sequence>MANQKNLAIWAAVAYFWMAMVAVVIEYRRRKRRADEDEDDGEGNSDGDVTGGTESTDGADSSATKQAKRAKRAKTTNSADSTATKPAKRAKTTNGADSTAAKPAKRAKTSTPDDEDGLIATLRRVGSELAAAIITAGKKSAPQVDDIPEGLYEQLNTLPGFTDDQIAHYYAFLVENPKSARAFVSLPYTGQLSWMSRYISKEF</sequence>
<proteinExistence type="predicted"/>
<dbReference type="Proteomes" id="UP000008810">
    <property type="component" value="Chromosome 1"/>
</dbReference>